<name>E0E176_9FIRM</name>
<accession>E0E176</accession>
<dbReference type="Proteomes" id="UP000003244">
    <property type="component" value="Unassembled WGS sequence"/>
</dbReference>
<dbReference type="EMBL" id="ADGQ01000004">
    <property type="protein sequence ID" value="EFM65374.1"/>
    <property type="molecule type" value="Genomic_DNA"/>
</dbReference>
<dbReference type="GeneID" id="84799915"/>
<evidence type="ECO:0000313" key="1">
    <source>
        <dbReference type="EMBL" id="EFM65374.1"/>
    </source>
</evidence>
<reference evidence="1 2" key="1">
    <citation type="submission" date="2010-08" db="EMBL/GenBank/DDBJ databases">
        <authorList>
            <person name="Harkins D.M."/>
            <person name="Madupu R."/>
            <person name="Durkin A.S."/>
            <person name="Torralba M."/>
            <person name="Methe B."/>
            <person name="Sutton G.G."/>
            <person name="Nelson K.E."/>
        </authorList>
    </citation>
    <scope>NUCLEOTIDE SEQUENCE [LARGE SCALE GENOMIC DNA]</scope>
    <source>
        <strain evidence="1 2">DSM 17678</strain>
    </source>
</reference>
<organism evidence="1 2">
    <name type="scientific">Peptostreptococcus stomatis DSM 17678</name>
    <dbReference type="NCBI Taxonomy" id="596315"/>
    <lineage>
        <taxon>Bacteria</taxon>
        <taxon>Bacillati</taxon>
        <taxon>Bacillota</taxon>
        <taxon>Clostridia</taxon>
        <taxon>Peptostreptococcales</taxon>
        <taxon>Peptostreptococcaceae</taxon>
        <taxon>Peptostreptococcus</taxon>
    </lineage>
</organism>
<keyword evidence="2" id="KW-1185">Reference proteome</keyword>
<dbReference type="InterPro" id="IPR024479">
    <property type="entry name" value="DUF3866"/>
</dbReference>
<dbReference type="AlphaFoldDB" id="E0E176"/>
<protein>
    <recommendedName>
        <fullName evidence="3">DUF3866 domain-containing protein</fullName>
    </recommendedName>
</protein>
<dbReference type="Pfam" id="PF12982">
    <property type="entry name" value="DUF3866"/>
    <property type="match status" value="1"/>
</dbReference>
<dbReference type="eggNOG" id="COG3502">
    <property type="taxonomic scope" value="Bacteria"/>
</dbReference>
<dbReference type="RefSeq" id="WP_007788126.1">
    <property type="nucleotide sequence ID" value="NZ_ADGQ01000004.1"/>
</dbReference>
<proteinExistence type="predicted"/>
<dbReference type="STRING" id="596315.HMPREF0634_0428"/>
<dbReference type="OrthoDB" id="3401376at2"/>
<gene>
    <name evidence="1" type="ORF">HMPREF0634_0428</name>
</gene>
<comment type="caution">
    <text evidence="1">The sequence shown here is derived from an EMBL/GenBank/DDBJ whole genome shotgun (WGS) entry which is preliminary data.</text>
</comment>
<evidence type="ECO:0008006" key="3">
    <source>
        <dbReference type="Google" id="ProtNLM"/>
    </source>
</evidence>
<evidence type="ECO:0000313" key="2">
    <source>
        <dbReference type="Proteomes" id="UP000003244"/>
    </source>
</evidence>
<sequence>MISKRLAKVTEIKSQSDLIQDIRVDINGSIEKAYNYIQLTGNVEVGDEVVVNTTAVELSLGTGGFHFVIANFSRPESKLTEGGHIMKLRYTPFQIKVDSVEEQGSPYHDIFNDFVCLEGMPVAVGTLHSIVPVFAATFKRLCPDKKLVYIMSDGAALPMAFSKNVDNLKKMGLIDNTITYGNAFGGDYECINIYTSLITAKEICKADCVLIAMGPGIAGTGTKYGFSGIDQAVIIDAVEKLNGRSYIIPRISFADKRPRHKGISHHTLTILSELTNKSTNLVLNSLYEPGKLSIIKEQILLNSIDEKHKVDFEEYDRTKEDLDHYGLKVKSMGRSFEDDEEFFEAASTVAYRISKII</sequence>